<dbReference type="Pfam" id="PF13620">
    <property type="entry name" value="CarboxypepD_reg"/>
    <property type="match status" value="1"/>
</dbReference>
<reference evidence="3" key="1">
    <citation type="submission" date="2019-05" db="EMBL/GenBank/DDBJ databases">
        <title>Methanoculleus sp. FWC-SCC1, a methanogenic archaeon isolated from deep marine cold seep.</title>
        <authorList>
            <person name="Chen Y.-W."/>
            <person name="Chen S.-C."/>
            <person name="Teng N.-H."/>
            <person name="Lai M.-C."/>
        </authorList>
    </citation>
    <scope>NUCLEOTIDE SEQUENCE</scope>
    <source>
        <strain evidence="3">FWC-SCC1</strain>
    </source>
</reference>
<feature type="compositionally biased region" description="Basic residues" evidence="1">
    <location>
        <begin position="15"/>
        <end position="33"/>
    </location>
</feature>
<dbReference type="InterPro" id="IPR008969">
    <property type="entry name" value="CarboxyPept-like_regulatory"/>
</dbReference>
<dbReference type="Proteomes" id="UP001168338">
    <property type="component" value="Unassembled WGS sequence"/>
</dbReference>
<comment type="caution">
    <text evidence="3">The sequence shown here is derived from an EMBL/GenBank/DDBJ whole genome shotgun (WGS) entry which is preliminary data.</text>
</comment>
<keyword evidence="2" id="KW-1133">Transmembrane helix</keyword>
<evidence type="ECO:0000313" key="3">
    <source>
        <dbReference type="EMBL" id="MDN7023745.1"/>
    </source>
</evidence>
<keyword evidence="2" id="KW-0812">Transmembrane</keyword>
<dbReference type="SUPFAM" id="SSF49464">
    <property type="entry name" value="Carboxypeptidase regulatory domain-like"/>
    <property type="match status" value="1"/>
</dbReference>
<dbReference type="EMBL" id="VCYH01000001">
    <property type="protein sequence ID" value="MDN7023745.1"/>
    <property type="molecule type" value="Genomic_DNA"/>
</dbReference>
<dbReference type="Gene3D" id="2.60.40.1120">
    <property type="entry name" value="Carboxypeptidase-like, regulatory domain"/>
    <property type="match status" value="1"/>
</dbReference>
<name>A0ABT8M730_9EURY</name>
<gene>
    <name evidence="3" type="ORF">FGU65_02345</name>
</gene>
<proteinExistence type="predicted"/>
<evidence type="ECO:0000256" key="2">
    <source>
        <dbReference type="SAM" id="Phobius"/>
    </source>
</evidence>
<feature type="transmembrane region" description="Helical" evidence="2">
    <location>
        <begin position="269"/>
        <end position="289"/>
    </location>
</feature>
<sequence length="297" mass="31985">MKTPGRGSSSPRGRSGLRRRSSTRDRRMRRRIAQKTYKPVPPIALSEKRTMRTVPCILILLLLAVATVPAAAGDEPTETRMMLSVTSPKQYETIWSNAVPPQATVVGMANASTGIQSLVVRSSVGEVSCRDAAEFSCTVPVAEGNETITVTLTDTRGKTSEAVLPVYVNVDIPPPPFITVIGKVTDTDGHRIPGATVTFASVLPLSGTSKHVTAETDGDGGYLIQNAFGYAQTITVERDGYITLHREVVFENTTNRLELTLEPEPEEKAVPGFGAWIAAIAVSGGLLAARSRRRLRE</sequence>
<feature type="compositionally biased region" description="Low complexity" evidence="1">
    <location>
        <begin position="1"/>
        <end position="14"/>
    </location>
</feature>
<accession>A0ABT8M730</accession>
<organism evidence="3 4">
    <name type="scientific">Methanoculleus frigidifontis</name>
    <dbReference type="NCBI Taxonomy" id="2584085"/>
    <lineage>
        <taxon>Archaea</taxon>
        <taxon>Methanobacteriati</taxon>
        <taxon>Methanobacteriota</taxon>
        <taxon>Stenosarchaea group</taxon>
        <taxon>Methanomicrobia</taxon>
        <taxon>Methanomicrobiales</taxon>
        <taxon>Methanomicrobiaceae</taxon>
        <taxon>Methanoculleus</taxon>
    </lineage>
</organism>
<dbReference type="Gene3D" id="2.60.40.10">
    <property type="entry name" value="Immunoglobulins"/>
    <property type="match status" value="1"/>
</dbReference>
<keyword evidence="2" id="KW-0472">Membrane</keyword>
<feature type="region of interest" description="Disordered" evidence="1">
    <location>
        <begin position="1"/>
        <end position="35"/>
    </location>
</feature>
<keyword evidence="4" id="KW-1185">Reference proteome</keyword>
<evidence type="ECO:0000256" key="1">
    <source>
        <dbReference type="SAM" id="MobiDB-lite"/>
    </source>
</evidence>
<protein>
    <submittedName>
        <fullName evidence="3">Carboxypeptidase regulatory-like domain-containing protein</fullName>
    </submittedName>
</protein>
<evidence type="ECO:0000313" key="4">
    <source>
        <dbReference type="Proteomes" id="UP001168338"/>
    </source>
</evidence>
<dbReference type="InterPro" id="IPR013783">
    <property type="entry name" value="Ig-like_fold"/>
</dbReference>